<feature type="compositionally biased region" description="Polar residues" evidence="1">
    <location>
        <begin position="165"/>
        <end position="191"/>
    </location>
</feature>
<gene>
    <name evidence="2" type="ORF">CCUR1050_LOCUS23025</name>
</gene>
<sequence>MNRISGTEMRKWTNAWSSWSGKASESSLHLDDIHDERKEASHDIATNGFYQEASRSHSEQQSAESFVKLSSFDISIKNQKIQEHIARLHDFSDLCERANQPSSPADELPPGQHGWARRFKDSKTRLLSGSEPSLASRSPPTPHGSFLVPRAAFATRLHISPPRRPQSSHTSSFCRPRSCPTTEATVRPLSNSADGDSRKSGSKSGSKSGGAGGGPADDSAVYRRQVAAALEVGRTVWL</sequence>
<feature type="region of interest" description="Disordered" evidence="1">
    <location>
        <begin position="160"/>
        <end position="220"/>
    </location>
</feature>
<dbReference type="AlphaFoldDB" id="A0A7S0MNU4"/>
<name>A0A7S0MNU4_9CRYP</name>
<dbReference type="EMBL" id="HBEZ01041761">
    <property type="protein sequence ID" value="CAD8645340.1"/>
    <property type="molecule type" value="Transcribed_RNA"/>
</dbReference>
<protein>
    <submittedName>
        <fullName evidence="2">Uncharacterized protein</fullName>
    </submittedName>
</protein>
<accession>A0A7S0MNU4</accession>
<proteinExistence type="predicted"/>
<organism evidence="2">
    <name type="scientific">Cryptomonas curvata</name>
    <dbReference type="NCBI Taxonomy" id="233186"/>
    <lineage>
        <taxon>Eukaryota</taxon>
        <taxon>Cryptophyceae</taxon>
        <taxon>Cryptomonadales</taxon>
        <taxon>Cryptomonadaceae</taxon>
        <taxon>Cryptomonas</taxon>
    </lineage>
</organism>
<feature type="region of interest" description="Disordered" evidence="1">
    <location>
        <begin position="96"/>
        <end position="115"/>
    </location>
</feature>
<feature type="compositionally biased region" description="Polar residues" evidence="1">
    <location>
        <begin position="126"/>
        <end position="138"/>
    </location>
</feature>
<evidence type="ECO:0000256" key="1">
    <source>
        <dbReference type="SAM" id="MobiDB-lite"/>
    </source>
</evidence>
<reference evidence="2" key="1">
    <citation type="submission" date="2021-01" db="EMBL/GenBank/DDBJ databases">
        <authorList>
            <person name="Corre E."/>
            <person name="Pelletier E."/>
            <person name="Niang G."/>
            <person name="Scheremetjew M."/>
            <person name="Finn R."/>
            <person name="Kale V."/>
            <person name="Holt S."/>
            <person name="Cochrane G."/>
            <person name="Meng A."/>
            <person name="Brown T."/>
            <person name="Cohen L."/>
        </authorList>
    </citation>
    <scope>NUCLEOTIDE SEQUENCE</scope>
    <source>
        <strain evidence="2">CCAP979/52</strain>
    </source>
</reference>
<evidence type="ECO:0000313" key="2">
    <source>
        <dbReference type="EMBL" id="CAD8645340.1"/>
    </source>
</evidence>
<feature type="region of interest" description="Disordered" evidence="1">
    <location>
        <begin position="126"/>
        <end position="146"/>
    </location>
</feature>